<keyword evidence="2" id="KW-1185">Reference proteome</keyword>
<gene>
    <name evidence="1" type="ORF">SK069_12830</name>
</gene>
<reference evidence="1 2" key="1">
    <citation type="submission" date="2023-11" db="EMBL/GenBank/DDBJ databases">
        <authorList>
            <person name="Xu M."/>
            <person name="Jiang T."/>
        </authorList>
    </citation>
    <scope>NUCLEOTIDE SEQUENCE [LARGE SCALE GENOMIC DNA]</scope>
    <source>
        <strain evidence="1 2">SD</strain>
    </source>
</reference>
<evidence type="ECO:0000313" key="2">
    <source>
        <dbReference type="Proteomes" id="UP001277761"/>
    </source>
</evidence>
<organism evidence="1 2">
    <name type="scientific">Patulibacter brassicae</name>
    <dbReference type="NCBI Taxonomy" id="1705717"/>
    <lineage>
        <taxon>Bacteria</taxon>
        <taxon>Bacillati</taxon>
        <taxon>Actinomycetota</taxon>
        <taxon>Thermoleophilia</taxon>
        <taxon>Solirubrobacterales</taxon>
        <taxon>Patulibacteraceae</taxon>
        <taxon>Patulibacter</taxon>
    </lineage>
</organism>
<proteinExistence type="predicted"/>
<sequence>MRPAGAADGSAGADPLTAIAGLLRAEGGLLGEVVVDPGPAADRRIAQALAGAPRADVIGPDLALAAEATREAELVHHVPERARIVRTDDRDLALLAGDRLLALGLERLAAGGWTAEVAILADVVALVARLHAGAAWALGPAHHAGTGAPATAQVRTAALWSVAAGALGTGAESAEARLLRVARAGRVPGVVTS</sequence>
<accession>A0ABU4VKY2</accession>
<name>A0ABU4VKY2_9ACTN</name>
<dbReference type="EMBL" id="JAXAVX010000006">
    <property type="protein sequence ID" value="MDX8152485.1"/>
    <property type="molecule type" value="Genomic_DNA"/>
</dbReference>
<protein>
    <submittedName>
        <fullName evidence="1">Uncharacterized protein</fullName>
    </submittedName>
</protein>
<comment type="caution">
    <text evidence="1">The sequence shown here is derived from an EMBL/GenBank/DDBJ whole genome shotgun (WGS) entry which is preliminary data.</text>
</comment>
<dbReference type="Proteomes" id="UP001277761">
    <property type="component" value="Unassembled WGS sequence"/>
</dbReference>
<evidence type="ECO:0000313" key="1">
    <source>
        <dbReference type="EMBL" id="MDX8152485.1"/>
    </source>
</evidence>
<dbReference type="RefSeq" id="WP_319954641.1">
    <property type="nucleotide sequence ID" value="NZ_JAXAVX010000006.1"/>
</dbReference>